<protein>
    <submittedName>
        <fullName evidence="2">Uncharacterized protein</fullName>
    </submittedName>
</protein>
<accession>A0ABP0TCS0</accession>
<dbReference type="PANTHER" id="PTHR11142">
    <property type="entry name" value="PSEUDOURIDYLATE SYNTHASE"/>
    <property type="match status" value="1"/>
</dbReference>
<keyword evidence="3" id="KW-1185">Reference proteome</keyword>
<dbReference type="Gene3D" id="3.30.70.580">
    <property type="entry name" value="Pseudouridine synthase I, catalytic domain, N-terminal subdomain"/>
    <property type="match status" value="1"/>
</dbReference>
<dbReference type="InterPro" id="IPR001406">
    <property type="entry name" value="PsdUridine_synth_TruA"/>
</dbReference>
<organism evidence="2 3">
    <name type="scientific">Sphagnum troendelagicum</name>
    <dbReference type="NCBI Taxonomy" id="128251"/>
    <lineage>
        <taxon>Eukaryota</taxon>
        <taxon>Viridiplantae</taxon>
        <taxon>Streptophyta</taxon>
        <taxon>Embryophyta</taxon>
        <taxon>Bryophyta</taxon>
        <taxon>Sphagnophytina</taxon>
        <taxon>Sphagnopsida</taxon>
        <taxon>Sphagnales</taxon>
        <taxon>Sphagnaceae</taxon>
        <taxon>Sphagnum</taxon>
    </lineage>
</organism>
<reference evidence="2" key="1">
    <citation type="submission" date="2024-02" db="EMBL/GenBank/DDBJ databases">
        <authorList>
            <consortium name="ELIXIR-Norway"/>
            <consortium name="Elixir Norway"/>
        </authorList>
    </citation>
    <scope>NUCLEOTIDE SEQUENCE</scope>
</reference>
<gene>
    <name evidence="2" type="ORF">CSSPTR1EN2_LOCUS1981</name>
</gene>
<proteinExistence type="predicted"/>
<dbReference type="Proteomes" id="UP001497512">
    <property type="component" value="Chromosome 10"/>
</dbReference>
<name>A0ABP0TCS0_9BRYO</name>
<sequence length="195" mass="21429">MNVVVLTGHDNEEVAMAGVTLVSVSDEKTHEGDRDKIETKRARLQEAILVVQCSEEAVTALETEVVEDKTLTTREVLIDDHHPCFVEGPAAEDGEEAVQFVPPSQELSENDMDGQEDCEGKALIKNDQKGMNVPGGRPGNKRKIAMLLAYCGADYRGMQRNPGSVTIEGELEQTLFRAQAIAPCNFGDLRKVDWM</sequence>
<dbReference type="SUPFAM" id="SSF55120">
    <property type="entry name" value="Pseudouridine synthase"/>
    <property type="match status" value="1"/>
</dbReference>
<dbReference type="InterPro" id="IPR020094">
    <property type="entry name" value="TruA/RsuA/RluB/E/F_N"/>
</dbReference>
<dbReference type="InterPro" id="IPR020103">
    <property type="entry name" value="PsdUridine_synth_cat_dom_sf"/>
</dbReference>
<keyword evidence="1" id="KW-0413">Isomerase</keyword>
<dbReference type="EMBL" id="OZ019902">
    <property type="protein sequence ID" value="CAK9193440.1"/>
    <property type="molecule type" value="Genomic_DNA"/>
</dbReference>
<dbReference type="PANTHER" id="PTHR11142:SF4">
    <property type="entry name" value="PSEUDOURIDYLATE SYNTHASE 1 HOMOLOG"/>
    <property type="match status" value="1"/>
</dbReference>
<evidence type="ECO:0000256" key="1">
    <source>
        <dbReference type="ARBA" id="ARBA00023235"/>
    </source>
</evidence>
<evidence type="ECO:0000313" key="2">
    <source>
        <dbReference type="EMBL" id="CAK9193440.1"/>
    </source>
</evidence>
<evidence type="ECO:0000313" key="3">
    <source>
        <dbReference type="Proteomes" id="UP001497512"/>
    </source>
</evidence>